<dbReference type="EMBL" id="PEKT02000008">
    <property type="protein sequence ID" value="PIS50641.1"/>
    <property type="molecule type" value="Genomic_DNA"/>
</dbReference>
<dbReference type="GO" id="GO:0046872">
    <property type="term" value="F:metal ion binding"/>
    <property type="evidence" value="ECO:0007669"/>
    <property type="project" value="UniProtKB-UniRule"/>
</dbReference>
<keyword evidence="6" id="KW-1133">Transmembrane helix</keyword>
<feature type="disulfide bond" evidence="5">
    <location>
        <begin position="77"/>
        <end position="110"/>
    </location>
</feature>
<evidence type="ECO:0000256" key="6">
    <source>
        <dbReference type="SAM" id="Phobius"/>
    </source>
</evidence>
<comment type="subcellular location">
    <subcellularLocation>
        <location evidence="1">Secreted</location>
    </subcellularLocation>
</comment>
<keyword evidence="4 5" id="KW-1015">Disulfide bond</keyword>
<evidence type="ECO:0000313" key="11">
    <source>
        <dbReference type="Proteomes" id="UP000230249"/>
    </source>
</evidence>
<dbReference type="GO" id="GO:0005576">
    <property type="term" value="C:extracellular region"/>
    <property type="evidence" value="ECO:0007669"/>
    <property type="project" value="UniProtKB-SubCell"/>
</dbReference>
<dbReference type="VEuPathDB" id="FungiDB:CJI97_004533"/>
<evidence type="ECO:0000256" key="7">
    <source>
        <dbReference type="SAM" id="SignalP"/>
    </source>
</evidence>
<feature type="disulfide bond" evidence="5">
    <location>
        <begin position="54"/>
        <end position="94"/>
    </location>
</feature>
<dbReference type="InterPro" id="IPR008427">
    <property type="entry name" value="Extracellular_membr_CFEM_dom"/>
</dbReference>
<keyword evidence="6" id="KW-0812">Transmembrane</keyword>
<feature type="chain" id="PRO_5013809611" description="CFEM domain-containing protein" evidence="7">
    <location>
        <begin position="19"/>
        <end position="197"/>
    </location>
</feature>
<evidence type="ECO:0000259" key="8">
    <source>
        <dbReference type="PROSITE" id="PS52012"/>
    </source>
</evidence>
<reference evidence="9 11" key="3">
    <citation type="journal article" date="2018" name="Nat. Commun.">
        <title>Genomic insights into multidrug-resistance, mating and virulence in Candida auris and related emerging species.</title>
        <authorList>
            <person name="Munoz J.F."/>
            <person name="Gade L."/>
            <person name="Chow N.A."/>
            <person name="Loparev V.N."/>
            <person name="Juieng P."/>
            <person name="Berkow E.L."/>
            <person name="Farrer R.A."/>
            <person name="Litvintseva A.P."/>
            <person name="Cuomo C.A."/>
        </authorList>
    </citation>
    <scope>GENOME REANNOTATION</scope>
    <source>
        <strain evidence="9 11">B8441</strain>
    </source>
</reference>
<dbReference type="PROSITE" id="PS52012">
    <property type="entry name" value="CFEM"/>
    <property type="match status" value="1"/>
</dbReference>
<dbReference type="VEuPathDB" id="FungiDB:CJI96_0005489"/>
<dbReference type="EMBL" id="PEKT03000006">
    <property type="protein sequence ID" value="KAK8438861.1"/>
    <property type="molecule type" value="Genomic_DNA"/>
</dbReference>
<dbReference type="OMA" id="LAMMSAN"/>
<proteinExistence type="predicted"/>
<dbReference type="VEuPathDB" id="FungiDB:QG37_04386"/>
<reference evidence="9" key="4">
    <citation type="submission" date="2024-03" db="EMBL/GenBank/DDBJ databases">
        <title>Improved genome assembly of Candida auris strain B8441 and annotation of B11205.</title>
        <authorList>
            <person name="Cauldron N.C."/>
            <person name="Shea T."/>
            <person name="Cuomo C.A."/>
        </authorList>
    </citation>
    <scope>NUCLEOTIDE SEQUENCE</scope>
    <source>
        <strain evidence="9">B8441</strain>
    </source>
</reference>
<keyword evidence="5" id="KW-0479">Metal-binding</keyword>
<feature type="disulfide bond" evidence="5">
    <location>
        <begin position="68"/>
        <end position="75"/>
    </location>
</feature>
<comment type="caution">
    <text evidence="10">The sequence shown here is derived from an EMBL/GenBank/DDBJ whole genome shotgun (WGS) entry which is preliminary data.</text>
</comment>
<reference evidence="10" key="2">
    <citation type="submission" date="2017-11" db="EMBL/GenBank/DDBJ databases">
        <title>Candida auris genome assembly and annotation.</title>
        <authorList>
            <person name="Munoz J.F."/>
            <person name="Gade L.G."/>
            <person name="Chow N.A."/>
            <person name="Litvintseva A.P."/>
            <person name="Loparev V.N."/>
            <person name="Cuomo C.A."/>
        </authorList>
    </citation>
    <scope>NUCLEOTIDE SEQUENCE</scope>
    <source>
        <strain evidence="10">B8441</strain>
    </source>
</reference>
<keyword evidence="2" id="KW-0964">Secreted</keyword>
<dbReference type="AlphaFoldDB" id="A0A2H0ZJ31"/>
<dbReference type="VEuPathDB" id="FungiDB:CJJ09_004942"/>
<reference evidence="10 11" key="1">
    <citation type="journal article" date="2017" name="Clin. Infect. Dis.">
        <title>Simultaneous emergence of multidrug-resistant Candida auris on 3 continents confirmed by whole-genome sequencing and epidemiological analyses.</title>
        <authorList>
            <person name="Lockhart S.R."/>
            <person name="Etienne K.A."/>
            <person name="Vallabhaneni S."/>
            <person name="Farooqi J."/>
            <person name="Chowdhary A."/>
            <person name="Govender N.P."/>
            <person name="Colombo A.L."/>
            <person name="Calvo B."/>
            <person name="Cuomo C.A."/>
            <person name="Desjardins C.A."/>
            <person name="Berkow E.L."/>
            <person name="Castanheira M."/>
            <person name="Magobo R.E."/>
            <person name="Jabeen K."/>
            <person name="Asghar R.J."/>
            <person name="Meis J.F."/>
            <person name="Jackson B."/>
            <person name="Chiller T."/>
            <person name="Litvintseva A.P."/>
        </authorList>
    </citation>
    <scope>NUCLEOTIDE SEQUENCE [LARGE SCALE GENOMIC DNA]</scope>
    <source>
        <strain evidence="10 11">B8441</strain>
    </source>
</reference>
<feature type="binding site" description="axial binding residue" evidence="5">
    <location>
        <position position="72"/>
    </location>
    <ligand>
        <name>heme</name>
        <dbReference type="ChEBI" id="CHEBI:30413"/>
    </ligand>
    <ligandPart>
        <name>Fe</name>
        <dbReference type="ChEBI" id="CHEBI:18248"/>
    </ligandPart>
</feature>
<accession>A0A2H0ZJ31</accession>
<feature type="domain" description="CFEM" evidence="8">
    <location>
        <begin position="26"/>
        <end position="135"/>
    </location>
</feature>
<dbReference type="SMART" id="SM00747">
    <property type="entry name" value="CFEM"/>
    <property type="match status" value="1"/>
</dbReference>
<dbReference type="VEuPathDB" id="FungiDB:B9J08_004469"/>
<feature type="disulfide bond" evidence="5">
    <location>
        <begin position="58"/>
        <end position="89"/>
    </location>
</feature>
<dbReference type="Proteomes" id="UP000230249">
    <property type="component" value="Unassembled WGS sequence"/>
</dbReference>
<organism evidence="10">
    <name type="scientific">Candidozyma auris</name>
    <name type="common">Yeast</name>
    <name type="synonym">Candida auris</name>
    <dbReference type="NCBI Taxonomy" id="498019"/>
    <lineage>
        <taxon>Eukaryota</taxon>
        <taxon>Fungi</taxon>
        <taxon>Dikarya</taxon>
        <taxon>Ascomycota</taxon>
        <taxon>Saccharomycotina</taxon>
        <taxon>Pichiomycetes</taxon>
        <taxon>Metschnikowiaceae</taxon>
        <taxon>Candidozyma</taxon>
    </lineage>
</organism>
<gene>
    <name evidence="10" type="ORF">B9J08_004469</name>
    <name evidence="9" type="ORF">B9J08_05223</name>
</gene>
<evidence type="ECO:0000256" key="5">
    <source>
        <dbReference type="PROSITE-ProRule" id="PRU01356"/>
    </source>
</evidence>
<evidence type="ECO:0000256" key="1">
    <source>
        <dbReference type="ARBA" id="ARBA00004613"/>
    </source>
</evidence>
<keyword evidence="6" id="KW-0472">Membrane</keyword>
<evidence type="ECO:0000256" key="3">
    <source>
        <dbReference type="ARBA" id="ARBA00022729"/>
    </source>
</evidence>
<evidence type="ECO:0000256" key="4">
    <source>
        <dbReference type="ARBA" id="ARBA00023157"/>
    </source>
</evidence>
<protein>
    <recommendedName>
        <fullName evidence="8">CFEM domain-containing protein</fullName>
    </recommendedName>
</protein>
<evidence type="ECO:0000313" key="10">
    <source>
        <dbReference type="EMBL" id="PIS50641.1"/>
    </source>
</evidence>
<name>A0A2H0ZJ31_CANAR</name>
<keyword evidence="5" id="KW-0349">Heme</keyword>
<feature type="signal peptide" evidence="7">
    <location>
        <begin position="1"/>
        <end position="18"/>
    </location>
</feature>
<dbReference type="VEuPathDB" id="FungiDB:CJJ07_000325"/>
<keyword evidence="5" id="KW-0408">Iron</keyword>
<keyword evidence="3 7" id="KW-0732">Signal</keyword>
<keyword evidence="11" id="KW-1185">Reference proteome</keyword>
<evidence type="ECO:0000313" key="9">
    <source>
        <dbReference type="EMBL" id="KAK8438861.1"/>
    </source>
</evidence>
<sequence length="197" mass="20076">MHLHVVSLFATVVGLAAAKSSSFAMDNWSAYPSVPKTASINGFADPIYEKLPECAKSCVSMSASNLPCPYWDTGCLCVWLPWSQVVASCIANACRGEDVAKATSLAYSLCNSVGASVWNMPSSVSSALSSAASTFQVSATTTGKSPWSNSKSLSSIMATAKTEDATRSGPASSSSNGAAIVGGAGFGVVLLVLSLLG</sequence>
<feature type="transmembrane region" description="Helical" evidence="6">
    <location>
        <begin position="177"/>
        <end position="196"/>
    </location>
</feature>
<evidence type="ECO:0000256" key="2">
    <source>
        <dbReference type="ARBA" id="ARBA00022525"/>
    </source>
</evidence>
<dbReference type="Pfam" id="PF05730">
    <property type="entry name" value="CFEM"/>
    <property type="match status" value="1"/>
</dbReference>